<keyword evidence="3" id="KW-1185">Reference proteome</keyword>
<dbReference type="SMART" id="SM00256">
    <property type="entry name" value="FBOX"/>
    <property type="match status" value="1"/>
</dbReference>
<dbReference type="InterPro" id="IPR006527">
    <property type="entry name" value="F-box-assoc_dom_typ1"/>
</dbReference>
<dbReference type="CDD" id="cd22157">
    <property type="entry name" value="F-box_AtFBW1-like"/>
    <property type="match status" value="1"/>
</dbReference>
<dbReference type="InterPro" id="IPR011043">
    <property type="entry name" value="Gal_Oxase/kelch_b-propeller"/>
</dbReference>
<evidence type="ECO:0000313" key="3">
    <source>
        <dbReference type="Proteomes" id="UP000029121"/>
    </source>
</evidence>
<reference evidence="3" key="1">
    <citation type="journal article" date="2013" name="Nat. Genet.">
        <title>The Capsella rubella genome and the genomic consequences of rapid mating system evolution.</title>
        <authorList>
            <person name="Slotte T."/>
            <person name="Hazzouri K.M."/>
            <person name="Agren J.A."/>
            <person name="Koenig D."/>
            <person name="Maumus F."/>
            <person name="Guo Y.L."/>
            <person name="Steige K."/>
            <person name="Platts A.E."/>
            <person name="Escobar J.S."/>
            <person name="Newman L.K."/>
            <person name="Wang W."/>
            <person name="Mandakova T."/>
            <person name="Vello E."/>
            <person name="Smith L.M."/>
            <person name="Henz S.R."/>
            <person name="Steffen J."/>
            <person name="Takuno S."/>
            <person name="Brandvain Y."/>
            <person name="Coop G."/>
            <person name="Andolfatto P."/>
            <person name="Hu T.T."/>
            <person name="Blanchette M."/>
            <person name="Clark R.M."/>
            <person name="Quesneville H."/>
            <person name="Nordborg M."/>
            <person name="Gaut B.S."/>
            <person name="Lysak M.A."/>
            <person name="Jenkins J."/>
            <person name="Grimwood J."/>
            <person name="Chapman J."/>
            <person name="Prochnik S."/>
            <person name="Shu S."/>
            <person name="Rokhsar D."/>
            <person name="Schmutz J."/>
            <person name="Weigel D."/>
            <person name="Wright S.I."/>
        </authorList>
    </citation>
    <scope>NUCLEOTIDE SEQUENCE [LARGE SCALE GENOMIC DNA]</scope>
    <source>
        <strain evidence="3">cv. Monte Gargano</strain>
    </source>
</reference>
<sequence>MLSYLPCDLVDVILSRVPTKPLIRLRSTCKRWNSLFDDHIFSKKHFVNAIKESAFLLFINVRLFTISCELQRLDGYNVNLRELSLRKCICKNNNCKIYEVLHCDGLLLALTQCFELIVWNPCLKETKLIEPHIDRLHIPTPGYAIGCDKKYGDRRYKILFFGSNRHRCPTRGFFVKYSKVEMYDFTSNSWRILEAKIDFFLSFPTRWISLKGNSYWVGADENTNECFIVRFDFSTEMFGRLSLPFLANLDSSFLPMSVKNDRISIIQQKWNPYYVEIWMTGTVIDGQELSWSKLMRVEEETIGVWFQNPYFYIHDEEKKVVVFCYRERWNKDRVCIMEHQKYTEVYVEEAEDFTIPIIYNYVPTLDHIR</sequence>
<dbReference type="Pfam" id="PF00646">
    <property type="entry name" value="F-box"/>
    <property type="match status" value="1"/>
</dbReference>
<evidence type="ECO:0000313" key="2">
    <source>
        <dbReference type="EMBL" id="EOA38998.1"/>
    </source>
</evidence>
<dbReference type="NCBIfam" id="TIGR01640">
    <property type="entry name" value="F_box_assoc_1"/>
    <property type="match status" value="1"/>
</dbReference>
<gene>
    <name evidence="2" type="ORF">CARUB_v10011527mg</name>
</gene>
<dbReference type="Pfam" id="PF07734">
    <property type="entry name" value="FBA_1"/>
    <property type="match status" value="1"/>
</dbReference>
<dbReference type="PROSITE" id="PS50181">
    <property type="entry name" value="FBOX"/>
    <property type="match status" value="1"/>
</dbReference>
<dbReference type="EMBL" id="KB870805">
    <property type="protein sequence ID" value="EOA38998.1"/>
    <property type="molecule type" value="Genomic_DNA"/>
</dbReference>
<organism evidence="2 3">
    <name type="scientific">Capsella rubella</name>
    <dbReference type="NCBI Taxonomy" id="81985"/>
    <lineage>
        <taxon>Eukaryota</taxon>
        <taxon>Viridiplantae</taxon>
        <taxon>Streptophyta</taxon>
        <taxon>Embryophyta</taxon>
        <taxon>Tracheophyta</taxon>
        <taxon>Spermatophyta</taxon>
        <taxon>Magnoliopsida</taxon>
        <taxon>eudicotyledons</taxon>
        <taxon>Gunneridae</taxon>
        <taxon>Pentapetalae</taxon>
        <taxon>rosids</taxon>
        <taxon>malvids</taxon>
        <taxon>Brassicales</taxon>
        <taxon>Brassicaceae</taxon>
        <taxon>Camelineae</taxon>
        <taxon>Capsella</taxon>
    </lineage>
</organism>
<dbReference type="SUPFAM" id="SSF50965">
    <property type="entry name" value="Galactose oxidase, central domain"/>
    <property type="match status" value="1"/>
</dbReference>
<feature type="domain" description="F-box" evidence="1">
    <location>
        <begin position="1"/>
        <end position="49"/>
    </location>
</feature>
<dbReference type="InterPro" id="IPR017451">
    <property type="entry name" value="F-box-assoc_interact_dom"/>
</dbReference>
<proteinExistence type="predicted"/>
<evidence type="ECO:0000259" key="1">
    <source>
        <dbReference type="PROSITE" id="PS50181"/>
    </source>
</evidence>
<dbReference type="PANTHER" id="PTHR31672">
    <property type="entry name" value="BNACNNG10540D PROTEIN"/>
    <property type="match status" value="1"/>
</dbReference>
<dbReference type="Gene3D" id="1.20.1280.50">
    <property type="match status" value="1"/>
</dbReference>
<dbReference type="InterPro" id="IPR036047">
    <property type="entry name" value="F-box-like_dom_sf"/>
</dbReference>
<dbReference type="InterPro" id="IPR001810">
    <property type="entry name" value="F-box_dom"/>
</dbReference>
<dbReference type="AlphaFoldDB" id="R0IPD5"/>
<protein>
    <recommendedName>
        <fullName evidence="1">F-box domain-containing protein</fullName>
    </recommendedName>
</protein>
<name>R0IPD5_9BRAS</name>
<accession>R0IPD5</accession>
<dbReference type="SUPFAM" id="SSF81383">
    <property type="entry name" value="F-box domain"/>
    <property type="match status" value="1"/>
</dbReference>
<dbReference type="InterPro" id="IPR050796">
    <property type="entry name" value="SCF_F-box_component"/>
</dbReference>
<dbReference type="PANTHER" id="PTHR31672:SF13">
    <property type="entry name" value="F-BOX PROTEIN CPR30-LIKE"/>
    <property type="match status" value="1"/>
</dbReference>
<dbReference type="Proteomes" id="UP000029121">
    <property type="component" value="Unassembled WGS sequence"/>
</dbReference>